<dbReference type="InterPro" id="IPR011990">
    <property type="entry name" value="TPR-like_helical_dom_sf"/>
</dbReference>
<evidence type="ECO:0000313" key="3">
    <source>
        <dbReference type="Proteomes" id="UP000799324"/>
    </source>
</evidence>
<proteinExistence type="predicted"/>
<protein>
    <recommendedName>
        <fullName evidence="4">Kinesin light chain</fullName>
    </recommendedName>
</protein>
<dbReference type="PANTHER" id="PTHR46082">
    <property type="entry name" value="ATP/GTP-BINDING PROTEIN-RELATED"/>
    <property type="match status" value="1"/>
</dbReference>
<sequence>MASSDRPLRCEDYHVAWICAVADLELLPARLMLDSEHPTPPYETHFDENTYVCGIINGHTVVIATCPPGETGNVNAGRLTGPMFKTFPNIRMTVLVGIGGGIPRAVTPDEPLEDVHLGDVVVGWPGDGKPACVYHDRGRAKVDGSFEMVGTMQDPDWRLVNALGILVSDYELGRTHFDEHFARLRNIKQNKKFMHPGLEHDRLFQATYHHQGGYASRCAPCDQSHLVQRPPRAEEDKNELVFHRGRVATGNSVIQDAELRDRISARCGEALCIEMEAAGVAVNRRCLVIRGISDYADSHKSDLWQSYAAGKAAAFTRELLCRIQPSAVKDMEGIKEGPWVVPFVRPQSFTGRDSQLNRLEEHIASKGGNGLAVYGLGGCGKTALALEMAYRVREKNPTCAVLWVPAVSQESFELAYREIGIRLRIPGIADDKADVKQLVKMKLSDEGFGEWLLIIDNADDESVLFGGDACSADPLVNYLPLNRRGTIIFTTRTLKAAIKLADSNAVELGELTKMEAKTMLHSRLLPAHHHELRDGDVVGEFLDMLAYFALALVQATAFINAQAITLSRYMFLFRQSKQDAIRLLSEEFANQGRYPEQKNPVATTWYISFQHIQRNDGLAAAYLSFMACVANTDIPVTMLSTEGTEMERLKAIGTLKAYAFISERQPQHDTQTNGPDDPRKAFDVHPLVHMAMQSWLKAHNKCNIWMKRTLRHLRVLLPDSKDSGDYHATKEVWLKYIPHAIHAADMPEAYYEQYRMRLLYRIGICEYELGRYRASEISFRKCLERSEAVLGRKHPKTLSSLSTLGGALTEQGKYEEAEELFWEVLASWTQQLGKKHPDTLSNMVDLATVLSLQEKNGEAEMMDREVLTLRLETLGWEHPDTLLSMNNLAVILDKQGKYSGAELMLRKTLALREKILGKKHLDTLFSKTNLAGVLSKQERHAEAETMHRETLVLWEEVLGQEHPDTLSSVFNLGLALYKQHRYEDALPLFKRAYEGECKTLGPDHHNTQNSLEWYELTQQEVDERSVADHGKAFADSETKSSHPGPSGSGSVTVVTRDSDNVADLLDPTAQRPSLVDTIIQPMRTVAVAGPKDTITEGQRAGEAKSVSTSTLPEGR</sequence>
<dbReference type="AlphaFoldDB" id="A0A6A6TFE6"/>
<dbReference type="SUPFAM" id="SSF52540">
    <property type="entry name" value="P-loop containing nucleoside triphosphate hydrolases"/>
    <property type="match status" value="1"/>
</dbReference>
<dbReference type="InterPro" id="IPR035994">
    <property type="entry name" value="Nucleoside_phosphorylase_sf"/>
</dbReference>
<evidence type="ECO:0008006" key="4">
    <source>
        <dbReference type="Google" id="ProtNLM"/>
    </source>
</evidence>
<dbReference type="GO" id="GO:0009116">
    <property type="term" value="P:nucleoside metabolic process"/>
    <property type="evidence" value="ECO:0007669"/>
    <property type="project" value="InterPro"/>
</dbReference>
<evidence type="ECO:0000313" key="2">
    <source>
        <dbReference type="EMBL" id="KAF2658061.1"/>
    </source>
</evidence>
<dbReference type="Gene3D" id="3.40.50.1580">
    <property type="entry name" value="Nucleoside phosphorylase domain"/>
    <property type="match status" value="1"/>
</dbReference>
<dbReference type="Gene3D" id="1.25.40.10">
    <property type="entry name" value="Tetratricopeptide repeat domain"/>
    <property type="match status" value="2"/>
</dbReference>
<feature type="compositionally biased region" description="Low complexity" evidence="1">
    <location>
        <begin position="1041"/>
        <end position="1053"/>
    </location>
</feature>
<dbReference type="OrthoDB" id="626167at2759"/>
<dbReference type="Gene3D" id="3.40.50.300">
    <property type="entry name" value="P-loop containing nucleotide triphosphate hydrolases"/>
    <property type="match status" value="1"/>
</dbReference>
<gene>
    <name evidence="2" type="ORF">K491DRAFT_690412</name>
</gene>
<accession>A0A6A6TFE6</accession>
<reference evidence="2" key="1">
    <citation type="journal article" date="2020" name="Stud. Mycol.">
        <title>101 Dothideomycetes genomes: a test case for predicting lifestyles and emergence of pathogens.</title>
        <authorList>
            <person name="Haridas S."/>
            <person name="Albert R."/>
            <person name="Binder M."/>
            <person name="Bloem J."/>
            <person name="Labutti K."/>
            <person name="Salamov A."/>
            <person name="Andreopoulos B."/>
            <person name="Baker S."/>
            <person name="Barry K."/>
            <person name="Bills G."/>
            <person name="Bluhm B."/>
            <person name="Cannon C."/>
            <person name="Castanera R."/>
            <person name="Culley D."/>
            <person name="Daum C."/>
            <person name="Ezra D."/>
            <person name="Gonzalez J."/>
            <person name="Henrissat B."/>
            <person name="Kuo A."/>
            <person name="Liang C."/>
            <person name="Lipzen A."/>
            <person name="Lutzoni F."/>
            <person name="Magnuson J."/>
            <person name="Mondo S."/>
            <person name="Nolan M."/>
            <person name="Ohm R."/>
            <person name="Pangilinan J."/>
            <person name="Park H.-J."/>
            <person name="Ramirez L."/>
            <person name="Alfaro M."/>
            <person name="Sun H."/>
            <person name="Tritt A."/>
            <person name="Yoshinaga Y."/>
            <person name="Zwiers L.-H."/>
            <person name="Turgeon B."/>
            <person name="Goodwin S."/>
            <person name="Spatafora J."/>
            <person name="Crous P."/>
            <person name="Grigoriev I."/>
        </authorList>
    </citation>
    <scope>NUCLEOTIDE SEQUENCE</scope>
    <source>
        <strain evidence="2">CBS 122681</strain>
    </source>
</reference>
<feature type="region of interest" description="Disordered" evidence="1">
    <location>
        <begin position="1087"/>
        <end position="1115"/>
    </location>
</feature>
<dbReference type="GO" id="GO:0003824">
    <property type="term" value="F:catalytic activity"/>
    <property type="evidence" value="ECO:0007669"/>
    <property type="project" value="InterPro"/>
</dbReference>
<dbReference type="SUPFAM" id="SSF48452">
    <property type="entry name" value="TPR-like"/>
    <property type="match status" value="2"/>
</dbReference>
<dbReference type="InterPro" id="IPR027417">
    <property type="entry name" value="P-loop_NTPase"/>
</dbReference>
<dbReference type="PANTHER" id="PTHR46082:SF6">
    <property type="entry name" value="AAA+ ATPASE DOMAIN-CONTAINING PROTEIN-RELATED"/>
    <property type="match status" value="1"/>
</dbReference>
<keyword evidence="3" id="KW-1185">Reference proteome</keyword>
<dbReference type="SMART" id="SM00028">
    <property type="entry name" value="TPR"/>
    <property type="match status" value="5"/>
</dbReference>
<dbReference type="Pfam" id="PF13374">
    <property type="entry name" value="TPR_10"/>
    <property type="match status" value="2"/>
</dbReference>
<dbReference type="SUPFAM" id="SSF53167">
    <property type="entry name" value="Purine and uridine phosphorylases"/>
    <property type="match status" value="1"/>
</dbReference>
<feature type="compositionally biased region" description="Polar residues" evidence="1">
    <location>
        <begin position="1105"/>
        <end position="1115"/>
    </location>
</feature>
<dbReference type="InterPro" id="IPR019734">
    <property type="entry name" value="TPR_rpt"/>
</dbReference>
<dbReference type="Pfam" id="PF13424">
    <property type="entry name" value="TPR_12"/>
    <property type="match status" value="2"/>
</dbReference>
<dbReference type="InterPro" id="IPR053137">
    <property type="entry name" value="NLR-like"/>
</dbReference>
<organism evidence="2 3">
    <name type="scientific">Lophiostoma macrostomum CBS 122681</name>
    <dbReference type="NCBI Taxonomy" id="1314788"/>
    <lineage>
        <taxon>Eukaryota</taxon>
        <taxon>Fungi</taxon>
        <taxon>Dikarya</taxon>
        <taxon>Ascomycota</taxon>
        <taxon>Pezizomycotina</taxon>
        <taxon>Dothideomycetes</taxon>
        <taxon>Pleosporomycetidae</taxon>
        <taxon>Pleosporales</taxon>
        <taxon>Lophiostomataceae</taxon>
        <taxon>Lophiostoma</taxon>
    </lineage>
</organism>
<dbReference type="Proteomes" id="UP000799324">
    <property type="component" value="Unassembled WGS sequence"/>
</dbReference>
<feature type="region of interest" description="Disordered" evidence="1">
    <location>
        <begin position="1032"/>
        <end position="1053"/>
    </location>
</feature>
<dbReference type="EMBL" id="MU004318">
    <property type="protein sequence ID" value="KAF2658061.1"/>
    <property type="molecule type" value="Genomic_DNA"/>
</dbReference>
<evidence type="ECO:0000256" key="1">
    <source>
        <dbReference type="SAM" id="MobiDB-lite"/>
    </source>
</evidence>
<name>A0A6A6TFE6_9PLEO</name>